<evidence type="ECO:0000313" key="4">
    <source>
        <dbReference type="EMBL" id="CAF1157126.1"/>
    </source>
</evidence>
<evidence type="ECO:0000256" key="3">
    <source>
        <dbReference type="PROSITE-ProRule" id="PRU00339"/>
    </source>
</evidence>
<sequence length="342" mass="38752">MGCGTSAVSNSLNNNFHPTVAPLSSLSILNQQSNSNRIPKEGRQIDTNEIIENFLLIWLDAEIDKSKEDYQNSIKHLRRTVNTVETFQDTEECIDCTSKLQDKKVFLIISGALCQTVVPRIHNMDQVHSIYVFYGKQENYVEWAKDWSKIKGIYTEITAICDSARQSARQCDEDSVVIAGISSLNRIEPSFMYTQPCTGKQTSEYNNQLGRVYFYIAEHSKALTFLNKGLEMRKTILPPNDPDLAKSYDNIGLVYNNMGEYSKALSSYEQSLGIQKIALPSNHPDLAASYNNIGSAYNNMGEYSKALSYYEKAQEIWQISFPSSHPHIVLVEKNIENIKKKL</sequence>
<evidence type="ECO:0008006" key="6">
    <source>
        <dbReference type="Google" id="ProtNLM"/>
    </source>
</evidence>
<dbReference type="Pfam" id="PF13424">
    <property type="entry name" value="TPR_12"/>
    <property type="match status" value="1"/>
</dbReference>
<dbReference type="PROSITE" id="PS50293">
    <property type="entry name" value="TPR_REGION"/>
    <property type="match status" value="2"/>
</dbReference>
<accession>A0A814T654</accession>
<dbReference type="SMART" id="SM00028">
    <property type="entry name" value="TPR"/>
    <property type="match status" value="3"/>
</dbReference>
<protein>
    <recommendedName>
        <fullName evidence="6">Kinesin light chain</fullName>
    </recommendedName>
</protein>
<evidence type="ECO:0000313" key="5">
    <source>
        <dbReference type="Proteomes" id="UP000663882"/>
    </source>
</evidence>
<feature type="repeat" description="TPR" evidence="3">
    <location>
        <begin position="245"/>
        <end position="278"/>
    </location>
</feature>
<keyword evidence="2 3" id="KW-0802">TPR repeat</keyword>
<proteinExistence type="predicted"/>
<evidence type="ECO:0000256" key="2">
    <source>
        <dbReference type="ARBA" id="ARBA00022803"/>
    </source>
</evidence>
<organism evidence="4 5">
    <name type="scientific">Rotaria sordida</name>
    <dbReference type="NCBI Taxonomy" id="392033"/>
    <lineage>
        <taxon>Eukaryota</taxon>
        <taxon>Metazoa</taxon>
        <taxon>Spiralia</taxon>
        <taxon>Gnathifera</taxon>
        <taxon>Rotifera</taxon>
        <taxon>Eurotatoria</taxon>
        <taxon>Bdelloidea</taxon>
        <taxon>Philodinida</taxon>
        <taxon>Philodinidae</taxon>
        <taxon>Rotaria</taxon>
    </lineage>
</organism>
<dbReference type="InterPro" id="IPR019734">
    <property type="entry name" value="TPR_rpt"/>
</dbReference>
<dbReference type="InterPro" id="IPR011990">
    <property type="entry name" value="TPR-like_helical_dom_sf"/>
</dbReference>
<name>A0A814T654_9BILA</name>
<gene>
    <name evidence="4" type="ORF">RFH988_LOCUS22235</name>
</gene>
<dbReference type="EMBL" id="CAJNOO010001466">
    <property type="protein sequence ID" value="CAF1157126.1"/>
    <property type="molecule type" value="Genomic_DNA"/>
</dbReference>
<reference evidence="4" key="1">
    <citation type="submission" date="2021-02" db="EMBL/GenBank/DDBJ databases">
        <authorList>
            <person name="Nowell W R."/>
        </authorList>
    </citation>
    <scope>NUCLEOTIDE SEQUENCE</scope>
</reference>
<keyword evidence="1" id="KW-0677">Repeat</keyword>
<dbReference type="Proteomes" id="UP000663882">
    <property type="component" value="Unassembled WGS sequence"/>
</dbReference>
<feature type="repeat" description="TPR" evidence="3">
    <location>
        <begin position="287"/>
        <end position="320"/>
    </location>
</feature>
<dbReference type="PANTHER" id="PTHR45641">
    <property type="entry name" value="TETRATRICOPEPTIDE REPEAT PROTEIN (AFU_ORTHOLOGUE AFUA_6G03870)"/>
    <property type="match status" value="1"/>
</dbReference>
<evidence type="ECO:0000256" key="1">
    <source>
        <dbReference type="ARBA" id="ARBA00022737"/>
    </source>
</evidence>
<dbReference type="AlphaFoldDB" id="A0A814T654"/>
<dbReference type="PANTHER" id="PTHR45641:SF1">
    <property type="entry name" value="AAA+ ATPASE DOMAIN-CONTAINING PROTEIN"/>
    <property type="match status" value="1"/>
</dbReference>
<dbReference type="SUPFAM" id="SSF48452">
    <property type="entry name" value="TPR-like"/>
    <property type="match status" value="1"/>
</dbReference>
<dbReference type="Gene3D" id="1.25.40.10">
    <property type="entry name" value="Tetratricopeptide repeat domain"/>
    <property type="match status" value="1"/>
</dbReference>
<comment type="caution">
    <text evidence="4">The sequence shown here is derived from an EMBL/GenBank/DDBJ whole genome shotgun (WGS) entry which is preliminary data.</text>
</comment>
<dbReference type="OrthoDB" id="10049342at2759"/>
<dbReference type="PROSITE" id="PS50005">
    <property type="entry name" value="TPR"/>
    <property type="match status" value="2"/>
</dbReference>